<dbReference type="AlphaFoldDB" id="A0A560F6K3"/>
<name>A0A560F6K3_9PROT</name>
<sequence length="75" mass="8300">MTKRQKSIEFQRTPALTPIVAAGYSTAAAYATPFDIVQDAVDERIREMFCDAVAEPLPPEIHVLLARLQGKTLLN</sequence>
<accession>A0A560F6K3</accession>
<gene>
    <name evidence="1" type="ORF">FBZ89_11146</name>
</gene>
<reference evidence="1 2" key="1">
    <citation type="submission" date="2019-06" db="EMBL/GenBank/DDBJ databases">
        <title>Genomic Encyclopedia of Type Strains, Phase IV (KMG-V): Genome sequencing to study the core and pangenomes of soil and plant-associated prokaryotes.</title>
        <authorList>
            <person name="Whitman W."/>
        </authorList>
    </citation>
    <scope>NUCLEOTIDE SEQUENCE [LARGE SCALE GENOMIC DNA]</scope>
    <source>
        <strain evidence="1 2">BR 11880</strain>
    </source>
</reference>
<dbReference type="EMBL" id="VITN01000011">
    <property type="protein sequence ID" value="TWB17195.1"/>
    <property type="molecule type" value="Genomic_DNA"/>
</dbReference>
<evidence type="ECO:0000313" key="2">
    <source>
        <dbReference type="Proteomes" id="UP000319859"/>
    </source>
</evidence>
<comment type="caution">
    <text evidence="1">The sequence shown here is derived from an EMBL/GenBank/DDBJ whole genome shotgun (WGS) entry which is preliminary data.</text>
</comment>
<organism evidence="1 2">
    <name type="scientific">Nitrospirillum amazonense</name>
    <dbReference type="NCBI Taxonomy" id="28077"/>
    <lineage>
        <taxon>Bacteria</taxon>
        <taxon>Pseudomonadati</taxon>
        <taxon>Pseudomonadota</taxon>
        <taxon>Alphaproteobacteria</taxon>
        <taxon>Rhodospirillales</taxon>
        <taxon>Azospirillaceae</taxon>
        <taxon>Nitrospirillum</taxon>
    </lineage>
</organism>
<dbReference type="RefSeq" id="WP_145751173.1">
    <property type="nucleotide sequence ID" value="NZ_VITN01000011.1"/>
</dbReference>
<dbReference type="OrthoDB" id="7364844at2"/>
<protein>
    <submittedName>
        <fullName evidence="1">Uncharacterized protein</fullName>
    </submittedName>
</protein>
<evidence type="ECO:0000313" key="1">
    <source>
        <dbReference type="EMBL" id="TWB17195.1"/>
    </source>
</evidence>
<dbReference type="Proteomes" id="UP000319859">
    <property type="component" value="Unassembled WGS sequence"/>
</dbReference>
<proteinExistence type="predicted"/>